<protein>
    <submittedName>
        <fullName evidence="1">Uncharacterized protein</fullName>
    </submittedName>
</protein>
<evidence type="ECO:0000313" key="1">
    <source>
        <dbReference type="EMBL" id="KAG8661234.1"/>
    </source>
</evidence>
<name>A0ACB7I851_MANES</name>
<organism evidence="1 2">
    <name type="scientific">Manihot esculenta</name>
    <name type="common">Cassava</name>
    <name type="synonym">Jatropha manihot</name>
    <dbReference type="NCBI Taxonomy" id="3983"/>
    <lineage>
        <taxon>Eukaryota</taxon>
        <taxon>Viridiplantae</taxon>
        <taxon>Streptophyta</taxon>
        <taxon>Embryophyta</taxon>
        <taxon>Tracheophyta</taxon>
        <taxon>Spermatophyta</taxon>
        <taxon>Magnoliopsida</taxon>
        <taxon>eudicotyledons</taxon>
        <taxon>Gunneridae</taxon>
        <taxon>Pentapetalae</taxon>
        <taxon>rosids</taxon>
        <taxon>fabids</taxon>
        <taxon>Malpighiales</taxon>
        <taxon>Euphorbiaceae</taxon>
        <taxon>Crotonoideae</taxon>
        <taxon>Manihoteae</taxon>
        <taxon>Manihot</taxon>
    </lineage>
</organism>
<keyword evidence="2" id="KW-1185">Reference proteome</keyword>
<dbReference type="EMBL" id="CM004388">
    <property type="protein sequence ID" value="KAG8661234.1"/>
    <property type="molecule type" value="Genomic_DNA"/>
</dbReference>
<proteinExistence type="predicted"/>
<sequence>MITFVVDVIVIVFLGLTENLPGGRSGRRRRRRRGGRRRRSEKRRRRRRGGRGRKENGYFSLFN</sequence>
<accession>A0ACB7I851</accession>
<gene>
    <name evidence="1" type="ORF">MANES_02G215130v8</name>
</gene>
<reference evidence="2" key="1">
    <citation type="journal article" date="2016" name="Nat. Biotechnol.">
        <title>Sequencing wild and cultivated cassava and related species reveals extensive interspecific hybridization and genetic diversity.</title>
        <authorList>
            <person name="Bredeson J.V."/>
            <person name="Lyons J.B."/>
            <person name="Prochnik S.E."/>
            <person name="Wu G.A."/>
            <person name="Ha C.M."/>
            <person name="Edsinger-Gonzales E."/>
            <person name="Grimwood J."/>
            <person name="Schmutz J."/>
            <person name="Rabbi I.Y."/>
            <person name="Egesi C."/>
            <person name="Nauluvula P."/>
            <person name="Lebot V."/>
            <person name="Ndunguru J."/>
            <person name="Mkamilo G."/>
            <person name="Bart R.S."/>
            <person name="Setter T.L."/>
            <person name="Gleadow R.M."/>
            <person name="Kulakow P."/>
            <person name="Ferguson M.E."/>
            <person name="Rounsley S."/>
            <person name="Rokhsar D.S."/>
        </authorList>
    </citation>
    <scope>NUCLEOTIDE SEQUENCE [LARGE SCALE GENOMIC DNA]</scope>
    <source>
        <strain evidence="2">cv. AM560-2</strain>
    </source>
</reference>
<comment type="caution">
    <text evidence="1">The sequence shown here is derived from an EMBL/GenBank/DDBJ whole genome shotgun (WGS) entry which is preliminary data.</text>
</comment>
<evidence type="ECO:0000313" key="2">
    <source>
        <dbReference type="Proteomes" id="UP000091857"/>
    </source>
</evidence>
<dbReference type="Proteomes" id="UP000091857">
    <property type="component" value="Chromosome 2"/>
</dbReference>